<name>A0A0E9TXC3_ANGAN</name>
<dbReference type="AlphaFoldDB" id="A0A0E9TXC3"/>
<reference evidence="1" key="1">
    <citation type="submission" date="2014-11" db="EMBL/GenBank/DDBJ databases">
        <authorList>
            <person name="Amaro Gonzalez C."/>
        </authorList>
    </citation>
    <scope>NUCLEOTIDE SEQUENCE</scope>
</reference>
<sequence>MGREQDLWPKCCRFESWVRHCRCALVQGT</sequence>
<accession>A0A0E9TXC3</accession>
<proteinExistence type="predicted"/>
<evidence type="ECO:0000313" key="1">
    <source>
        <dbReference type="EMBL" id="JAH58206.1"/>
    </source>
</evidence>
<protein>
    <submittedName>
        <fullName evidence="1">Uncharacterized protein</fullName>
    </submittedName>
</protein>
<reference evidence="1" key="2">
    <citation type="journal article" date="2015" name="Fish Shellfish Immunol.">
        <title>Early steps in the European eel (Anguilla anguilla)-Vibrio vulnificus interaction in the gills: Role of the RtxA13 toxin.</title>
        <authorList>
            <person name="Callol A."/>
            <person name="Pajuelo D."/>
            <person name="Ebbesson L."/>
            <person name="Teles M."/>
            <person name="MacKenzie S."/>
            <person name="Amaro C."/>
        </authorList>
    </citation>
    <scope>NUCLEOTIDE SEQUENCE</scope>
</reference>
<dbReference type="EMBL" id="GBXM01050371">
    <property type="protein sequence ID" value="JAH58206.1"/>
    <property type="molecule type" value="Transcribed_RNA"/>
</dbReference>
<organism evidence="1">
    <name type="scientific">Anguilla anguilla</name>
    <name type="common">European freshwater eel</name>
    <name type="synonym">Muraena anguilla</name>
    <dbReference type="NCBI Taxonomy" id="7936"/>
    <lineage>
        <taxon>Eukaryota</taxon>
        <taxon>Metazoa</taxon>
        <taxon>Chordata</taxon>
        <taxon>Craniata</taxon>
        <taxon>Vertebrata</taxon>
        <taxon>Euteleostomi</taxon>
        <taxon>Actinopterygii</taxon>
        <taxon>Neopterygii</taxon>
        <taxon>Teleostei</taxon>
        <taxon>Anguilliformes</taxon>
        <taxon>Anguillidae</taxon>
        <taxon>Anguilla</taxon>
    </lineage>
</organism>